<dbReference type="EMBL" id="BARU01039565">
    <property type="protein sequence ID" value="GAH82478.1"/>
    <property type="molecule type" value="Genomic_DNA"/>
</dbReference>
<dbReference type="AlphaFoldDB" id="X1KK81"/>
<dbReference type="InterPro" id="IPR044946">
    <property type="entry name" value="Restrct_endonuc_typeI_TRD_sf"/>
</dbReference>
<protein>
    <recommendedName>
        <fullName evidence="4">Type I restriction modification DNA specificity domain-containing protein</fullName>
    </recommendedName>
</protein>
<gene>
    <name evidence="5" type="ORF">S03H2_61301</name>
</gene>
<feature type="non-terminal residue" evidence="5">
    <location>
        <position position="1"/>
    </location>
</feature>
<feature type="domain" description="Type I restriction modification DNA specificity" evidence="4">
    <location>
        <begin position="1"/>
        <end position="166"/>
    </location>
</feature>
<keyword evidence="3" id="KW-0238">DNA-binding</keyword>
<dbReference type="InterPro" id="IPR052021">
    <property type="entry name" value="Type-I_RS_S_subunit"/>
</dbReference>
<dbReference type="PANTHER" id="PTHR30408">
    <property type="entry name" value="TYPE-1 RESTRICTION ENZYME ECOKI SPECIFICITY PROTEIN"/>
    <property type="match status" value="1"/>
</dbReference>
<dbReference type="Pfam" id="PF01420">
    <property type="entry name" value="Methylase_S"/>
    <property type="match status" value="1"/>
</dbReference>
<dbReference type="GO" id="GO:0009307">
    <property type="term" value="P:DNA restriction-modification system"/>
    <property type="evidence" value="ECO:0007669"/>
    <property type="project" value="UniProtKB-KW"/>
</dbReference>
<proteinExistence type="inferred from homology"/>
<dbReference type="Gene3D" id="1.10.287.1120">
    <property type="entry name" value="Bipartite methylase S protein"/>
    <property type="match status" value="1"/>
</dbReference>
<name>X1KK81_9ZZZZ</name>
<feature type="non-terminal residue" evidence="5">
    <location>
        <position position="239"/>
    </location>
</feature>
<evidence type="ECO:0000259" key="4">
    <source>
        <dbReference type="Pfam" id="PF01420"/>
    </source>
</evidence>
<evidence type="ECO:0000256" key="1">
    <source>
        <dbReference type="ARBA" id="ARBA00010923"/>
    </source>
</evidence>
<comment type="caution">
    <text evidence="5">The sequence shown here is derived from an EMBL/GenBank/DDBJ whole genome shotgun (WGS) entry which is preliminary data.</text>
</comment>
<dbReference type="PANTHER" id="PTHR30408:SF12">
    <property type="entry name" value="TYPE I RESTRICTION ENZYME MJAVIII SPECIFICITY SUBUNIT"/>
    <property type="match status" value="1"/>
</dbReference>
<evidence type="ECO:0000256" key="2">
    <source>
        <dbReference type="ARBA" id="ARBA00022747"/>
    </source>
</evidence>
<dbReference type="SUPFAM" id="SSF116734">
    <property type="entry name" value="DNA methylase specificity domain"/>
    <property type="match status" value="2"/>
</dbReference>
<accession>X1KK81</accession>
<reference evidence="5" key="1">
    <citation type="journal article" date="2014" name="Front. Microbiol.">
        <title>High frequency of phylogenetically diverse reductive dehalogenase-homologous genes in deep subseafloor sedimentary metagenomes.</title>
        <authorList>
            <person name="Kawai M."/>
            <person name="Futagami T."/>
            <person name="Toyoda A."/>
            <person name="Takaki Y."/>
            <person name="Nishi S."/>
            <person name="Hori S."/>
            <person name="Arai W."/>
            <person name="Tsubouchi T."/>
            <person name="Morono Y."/>
            <person name="Uchiyama I."/>
            <person name="Ito T."/>
            <person name="Fujiyama A."/>
            <person name="Inagaki F."/>
            <person name="Takami H."/>
        </authorList>
    </citation>
    <scope>NUCLEOTIDE SEQUENCE</scope>
    <source>
        <strain evidence="5">Expedition CK06-06</strain>
    </source>
</reference>
<evidence type="ECO:0000313" key="5">
    <source>
        <dbReference type="EMBL" id="GAH82478.1"/>
    </source>
</evidence>
<evidence type="ECO:0000256" key="3">
    <source>
        <dbReference type="ARBA" id="ARBA00023125"/>
    </source>
</evidence>
<organism evidence="5">
    <name type="scientific">marine sediment metagenome</name>
    <dbReference type="NCBI Taxonomy" id="412755"/>
    <lineage>
        <taxon>unclassified sequences</taxon>
        <taxon>metagenomes</taxon>
        <taxon>ecological metagenomes</taxon>
    </lineage>
</organism>
<sequence length="239" mass="27217">DWDVKELGTMAHFENGKAHENYISDDGDYIVINSRFISSEGEVIKYSNKNLSPINSGDIALVMSDIPNGKALAKCYLVKQDNKFALNQRICCLRANEIDNTFLYYSVNRNNYFLQFDNGVSQTNLRKEDILKCLLPAPTNKDEQSAISIALSNADELINSLEKLITKKRAIKRGAMQKLLTGKRRLPGFSGEWEVKKLRDLLDYERPDRYIVKTTEYIENGETPVLTANKSFILGYTNE</sequence>
<dbReference type="Gene3D" id="3.90.220.20">
    <property type="entry name" value="DNA methylase specificity domains"/>
    <property type="match status" value="2"/>
</dbReference>
<keyword evidence="2" id="KW-0680">Restriction system</keyword>
<dbReference type="InterPro" id="IPR000055">
    <property type="entry name" value="Restrct_endonuc_typeI_TRD"/>
</dbReference>
<dbReference type="GO" id="GO:0003677">
    <property type="term" value="F:DNA binding"/>
    <property type="evidence" value="ECO:0007669"/>
    <property type="project" value="UniProtKB-KW"/>
</dbReference>
<comment type="similarity">
    <text evidence="1">Belongs to the type-I restriction system S methylase family.</text>
</comment>